<reference evidence="1 2" key="1">
    <citation type="submission" date="2024-09" db="EMBL/GenBank/DDBJ databases">
        <authorList>
            <person name="Sun Q."/>
            <person name="Mori K."/>
        </authorList>
    </citation>
    <scope>NUCLEOTIDE SEQUENCE [LARGE SCALE GENOMIC DNA]</scope>
    <source>
        <strain evidence="1 2">CGMCC 1.9126</strain>
    </source>
</reference>
<evidence type="ECO:0000313" key="1">
    <source>
        <dbReference type="EMBL" id="MFC0476821.1"/>
    </source>
</evidence>
<comment type="caution">
    <text evidence="1">The sequence shown here is derived from an EMBL/GenBank/DDBJ whole genome shotgun (WGS) entry which is preliminary data.</text>
</comment>
<organism evidence="1 2">
    <name type="scientific">Robertmurraya beringensis</name>
    <dbReference type="NCBI Taxonomy" id="641660"/>
    <lineage>
        <taxon>Bacteria</taxon>
        <taxon>Bacillati</taxon>
        <taxon>Bacillota</taxon>
        <taxon>Bacilli</taxon>
        <taxon>Bacillales</taxon>
        <taxon>Bacillaceae</taxon>
        <taxon>Robertmurraya</taxon>
    </lineage>
</organism>
<keyword evidence="2" id="KW-1185">Reference proteome</keyword>
<accession>A0ABV6KXV8</accession>
<proteinExistence type="predicted"/>
<gene>
    <name evidence="1" type="ORF">ACFFHF_16585</name>
</gene>
<evidence type="ECO:0000313" key="2">
    <source>
        <dbReference type="Proteomes" id="UP001589738"/>
    </source>
</evidence>
<dbReference type="RefSeq" id="WP_377058622.1">
    <property type="nucleotide sequence ID" value="NZ_JBHLUU010000112.1"/>
</dbReference>
<protein>
    <submittedName>
        <fullName evidence="1">Uncharacterized protein</fullName>
    </submittedName>
</protein>
<dbReference type="Proteomes" id="UP001589738">
    <property type="component" value="Unassembled WGS sequence"/>
</dbReference>
<dbReference type="EMBL" id="JBHLUU010000112">
    <property type="protein sequence ID" value="MFC0476821.1"/>
    <property type="molecule type" value="Genomic_DNA"/>
</dbReference>
<name>A0ABV6KXV8_9BACI</name>
<sequence length="224" mass="26202">MDERDVITTPRAVKNQLKTLRKDREKELQKPIVEVIKESYEILPTDRALTRLDRLPTLGDSNFLLAITKKNDIYVVVPRVKGMFSGHHLSDEWPAEKLSIERTINITKDMKLESSLKIERMIPPFARSDYRLDKLNKDDVKHYIVANDEVFSNVYSELASSQGFINYVNDEVNGYFERKENLQKQVTNASTTEEFNQKVELLKEMNAYNEDIVRLMWESAKQEQ</sequence>